<proteinExistence type="predicted"/>
<organism evidence="1 2">
    <name type="scientific">Portunus trituberculatus</name>
    <name type="common">Swimming crab</name>
    <name type="synonym">Neptunus trituberculatus</name>
    <dbReference type="NCBI Taxonomy" id="210409"/>
    <lineage>
        <taxon>Eukaryota</taxon>
        <taxon>Metazoa</taxon>
        <taxon>Ecdysozoa</taxon>
        <taxon>Arthropoda</taxon>
        <taxon>Crustacea</taxon>
        <taxon>Multicrustacea</taxon>
        <taxon>Malacostraca</taxon>
        <taxon>Eumalacostraca</taxon>
        <taxon>Eucarida</taxon>
        <taxon>Decapoda</taxon>
        <taxon>Pleocyemata</taxon>
        <taxon>Brachyura</taxon>
        <taxon>Eubrachyura</taxon>
        <taxon>Portunoidea</taxon>
        <taxon>Portunidae</taxon>
        <taxon>Portuninae</taxon>
        <taxon>Portunus</taxon>
    </lineage>
</organism>
<dbReference type="EMBL" id="VSRR010070472">
    <property type="protein sequence ID" value="MPC86101.1"/>
    <property type="molecule type" value="Genomic_DNA"/>
</dbReference>
<gene>
    <name evidence="1" type="ORF">E2C01_080916</name>
</gene>
<keyword evidence="2" id="KW-1185">Reference proteome</keyword>
<comment type="caution">
    <text evidence="1">The sequence shown here is derived from an EMBL/GenBank/DDBJ whole genome shotgun (WGS) entry which is preliminary data.</text>
</comment>
<evidence type="ECO:0000313" key="1">
    <source>
        <dbReference type="EMBL" id="MPC86101.1"/>
    </source>
</evidence>
<protein>
    <submittedName>
        <fullName evidence="1">Uncharacterized protein</fullName>
    </submittedName>
</protein>
<sequence length="84" mass="8750">MTRSAVPSLTTKLIHPRPLDLTPHYTPPFNTMPGVLSGSAHLVVGVVGQPGPALPDTPGDHHGCHSPVSLAHCESATIDCLALR</sequence>
<dbReference type="Proteomes" id="UP000324222">
    <property type="component" value="Unassembled WGS sequence"/>
</dbReference>
<accession>A0A5B7IKV8</accession>
<evidence type="ECO:0000313" key="2">
    <source>
        <dbReference type="Proteomes" id="UP000324222"/>
    </source>
</evidence>
<name>A0A5B7IKV8_PORTR</name>
<reference evidence="1 2" key="1">
    <citation type="submission" date="2019-05" db="EMBL/GenBank/DDBJ databases">
        <title>Another draft genome of Portunus trituberculatus and its Hox gene families provides insights of decapod evolution.</title>
        <authorList>
            <person name="Jeong J.-H."/>
            <person name="Song I."/>
            <person name="Kim S."/>
            <person name="Choi T."/>
            <person name="Kim D."/>
            <person name="Ryu S."/>
            <person name="Kim W."/>
        </authorList>
    </citation>
    <scope>NUCLEOTIDE SEQUENCE [LARGE SCALE GENOMIC DNA]</scope>
    <source>
        <tissue evidence="1">Muscle</tissue>
    </source>
</reference>
<dbReference type="AlphaFoldDB" id="A0A5B7IKV8"/>